<evidence type="ECO:0000256" key="4">
    <source>
        <dbReference type="ARBA" id="ARBA00022679"/>
    </source>
</evidence>
<dbReference type="EMBL" id="BAAATR010000002">
    <property type="protein sequence ID" value="GAA2228062.1"/>
    <property type="molecule type" value="Genomic_DNA"/>
</dbReference>
<evidence type="ECO:0000256" key="1">
    <source>
        <dbReference type="ARBA" id="ARBA00001478"/>
    </source>
</evidence>
<dbReference type="Pfam" id="PF13692">
    <property type="entry name" value="Glyco_trans_1_4"/>
    <property type="match status" value="1"/>
</dbReference>
<dbReference type="Proteomes" id="UP001500305">
    <property type="component" value="Unassembled WGS sequence"/>
</dbReference>
<reference evidence="7" key="1">
    <citation type="journal article" date="2019" name="Int. J. Syst. Evol. Microbiol.">
        <title>The Global Catalogue of Microorganisms (GCM) 10K type strain sequencing project: providing services to taxonomists for standard genome sequencing and annotation.</title>
        <authorList>
            <consortium name="The Broad Institute Genomics Platform"/>
            <consortium name="The Broad Institute Genome Sequencing Center for Infectious Disease"/>
            <person name="Wu L."/>
            <person name="Ma J."/>
        </authorList>
    </citation>
    <scope>NUCLEOTIDE SEQUENCE [LARGE SCALE GENOMIC DNA]</scope>
    <source>
        <strain evidence="7">JCM 7356</strain>
    </source>
</reference>
<dbReference type="Pfam" id="PF08323">
    <property type="entry name" value="Glyco_transf_5"/>
    <property type="match status" value="1"/>
</dbReference>
<evidence type="ECO:0000313" key="7">
    <source>
        <dbReference type="Proteomes" id="UP001500305"/>
    </source>
</evidence>
<evidence type="ECO:0000259" key="5">
    <source>
        <dbReference type="Pfam" id="PF08323"/>
    </source>
</evidence>
<keyword evidence="4" id="KW-0808">Transferase</keyword>
<dbReference type="PANTHER" id="PTHR45825:SF11">
    <property type="entry name" value="ALPHA AMYLASE DOMAIN-CONTAINING PROTEIN"/>
    <property type="match status" value="1"/>
</dbReference>
<evidence type="ECO:0000256" key="2">
    <source>
        <dbReference type="ARBA" id="ARBA00012588"/>
    </source>
</evidence>
<organism evidence="6 7">
    <name type="scientific">Kitasatospora cystarginea</name>
    <dbReference type="NCBI Taxonomy" id="58350"/>
    <lineage>
        <taxon>Bacteria</taxon>
        <taxon>Bacillati</taxon>
        <taxon>Actinomycetota</taxon>
        <taxon>Actinomycetes</taxon>
        <taxon>Kitasatosporales</taxon>
        <taxon>Streptomycetaceae</taxon>
        <taxon>Kitasatospora</taxon>
    </lineage>
</organism>
<dbReference type="EC" id="2.4.1.21" evidence="2"/>
<dbReference type="SUPFAM" id="SSF53756">
    <property type="entry name" value="UDP-Glycosyltransferase/glycogen phosphorylase"/>
    <property type="match status" value="1"/>
</dbReference>
<keyword evidence="3" id="KW-0328">Glycosyltransferase</keyword>
<gene>
    <name evidence="6" type="primary">glgA_1</name>
    <name evidence="6" type="ORF">GCM10010430_04570</name>
</gene>
<dbReference type="InterPro" id="IPR013534">
    <property type="entry name" value="Starch_synth_cat_dom"/>
</dbReference>
<evidence type="ECO:0000313" key="6">
    <source>
        <dbReference type="EMBL" id="GAA2228062.1"/>
    </source>
</evidence>
<dbReference type="Gene3D" id="3.40.50.2000">
    <property type="entry name" value="Glycogen Phosphorylase B"/>
    <property type="match status" value="2"/>
</dbReference>
<comment type="caution">
    <text evidence="6">The sequence shown here is derived from an EMBL/GenBank/DDBJ whole genome shotgun (WGS) entry which is preliminary data.</text>
</comment>
<comment type="catalytic activity">
    <reaction evidence="1">
        <text>[(1-&gt;4)-alpha-D-glucosyl](n) + ADP-alpha-D-glucose = [(1-&gt;4)-alpha-D-glucosyl](n+1) + ADP + H(+)</text>
        <dbReference type="Rhea" id="RHEA:18189"/>
        <dbReference type="Rhea" id="RHEA-COMP:9584"/>
        <dbReference type="Rhea" id="RHEA-COMP:9587"/>
        <dbReference type="ChEBI" id="CHEBI:15378"/>
        <dbReference type="ChEBI" id="CHEBI:15444"/>
        <dbReference type="ChEBI" id="CHEBI:57498"/>
        <dbReference type="ChEBI" id="CHEBI:456216"/>
        <dbReference type="EC" id="2.4.1.21"/>
    </reaction>
</comment>
<proteinExistence type="predicted"/>
<accession>A0ABP5Q7J7</accession>
<name>A0ABP5Q7J7_9ACTN</name>
<evidence type="ECO:0000256" key="3">
    <source>
        <dbReference type="ARBA" id="ARBA00022676"/>
    </source>
</evidence>
<dbReference type="PANTHER" id="PTHR45825">
    <property type="entry name" value="GRANULE-BOUND STARCH SYNTHASE 1, CHLOROPLASTIC/AMYLOPLASTIC"/>
    <property type="match status" value="1"/>
</dbReference>
<protein>
    <recommendedName>
        <fullName evidence="2">starch synthase</fullName>
        <ecNumber evidence="2">2.4.1.21</ecNumber>
    </recommendedName>
</protein>
<keyword evidence="7" id="KW-1185">Reference proteome</keyword>
<feature type="domain" description="Starch synthase catalytic" evidence="5">
    <location>
        <begin position="2"/>
        <end position="229"/>
    </location>
</feature>
<sequence>MYITQEYAPLFTEGGLGLTSRALPAALQSERGIRHDLVLPYYPWLVERSGHRVEEVCRLPARSVAGVRAEATVVRLLDHGGPCEVYLVRADRWYARGGLYRDESYVEFPDAVERAAFFGWCVAEWVRRTGIRYDLVHANDWQSGAALAHLAAARRDGQRPRLLMNIHSAVYQGALTGPPDELGLPEEAVATLLRAPGEASLLLLGLLSADAAVTCSPAYAAGLAGEFDGTAVGRALADLSLSGIVSGVDPGVWHPGAAGRPTQPFDPADPESVEAGKQLNKLRLQHRLGLREDDGIPVLGVCSRLVAEKGTDLLLDGLRPLLRAGRAQLVLVGPAVAELRGACDELVDELPGAVACLPRFDQEVAWLVYAGSDFTVMPSRAEPCGLNQLIAMAYGTLPVVTRVGGLADTVTDIRTAPADGTGFFIPEQTAEAVRQTVMEALDWLRADPDAVAAARGRALAQDWSWSRTAAEFSSLYSQLTEGSTG</sequence>